<evidence type="ECO:0000256" key="2">
    <source>
        <dbReference type="ARBA" id="ARBA00022448"/>
    </source>
</evidence>
<evidence type="ECO:0000313" key="10">
    <source>
        <dbReference type="EMBL" id="KAF7193059.1"/>
    </source>
</evidence>
<gene>
    <name evidence="10" type="ORF">HII31_05620</name>
</gene>
<accession>A0A8H6RKC2</accession>
<sequence length="546" mass="59867">MATVHVGKDDNATSQAAMDGEDFTPVEQRDEAIEFAERKDLKRGLHQRHIQMIGLCGAIGTGLFLGSGKAVAQAGPLGAFLGYTFVGLLVVGPVFSIAEMSALVPLSGGIIRHAEIFCDPALAFADGWNLVYAVMVSAPAEIVAAAVLVQFWITINPAIWITVFGLLLILSNMILVRIYGELEFILGILKIMLIIGINIMALVIACGGGPNGHAYGFQYWRNPGPFVQYLDIQGSLGRFLGFWTVFANAVYSFSGVQNISLAAAETESPRQNIPRAAKRIFWRVGIFYSLTLFMVGLIVPSDDPKLLRSTGTASQSPFVIAATRAGINVLPSVINAIVLTSAWSAGNAAMLQGSRILFGLAREGRAPAIFTRTNRNGIPWIAVAYFSLFLALGYMTVSDSASTVFTWLQDLTAVAVLIDWCTICMTYLRFYYAMKKQNISRERLPWAAWGQPYVAWISLVSFIVLLLTGGYTTFIHGHWDTETFVSHYINIPIILVLYFGYKLARGTRVIPLEEVPVLKYILIAERNPEPALPPLVGWQKLNVLWS</sequence>
<feature type="compositionally biased region" description="Basic and acidic residues" evidence="7">
    <location>
        <begin position="1"/>
        <end position="11"/>
    </location>
</feature>
<feature type="transmembrane region" description="Helical" evidence="8">
    <location>
        <begin position="280"/>
        <end position="299"/>
    </location>
</feature>
<feature type="transmembrane region" description="Helical" evidence="8">
    <location>
        <begin position="453"/>
        <end position="472"/>
    </location>
</feature>
<evidence type="ECO:0000256" key="7">
    <source>
        <dbReference type="SAM" id="MobiDB-lite"/>
    </source>
</evidence>
<dbReference type="Pfam" id="PF00324">
    <property type="entry name" value="AA_permease"/>
    <property type="match status" value="1"/>
</dbReference>
<feature type="region of interest" description="Disordered" evidence="7">
    <location>
        <begin position="1"/>
        <end position="23"/>
    </location>
</feature>
<feature type="domain" description="Amino acid permease/ SLC12A" evidence="9">
    <location>
        <begin position="49"/>
        <end position="506"/>
    </location>
</feature>
<evidence type="ECO:0000256" key="6">
    <source>
        <dbReference type="ARBA" id="ARBA00023136"/>
    </source>
</evidence>
<evidence type="ECO:0000256" key="8">
    <source>
        <dbReference type="SAM" id="Phobius"/>
    </source>
</evidence>
<dbReference type="Gene3D" id="1.20.1740.10">
    <property type="entry name" value="Amino acid/polyamine transporter I"/>
    <property type="match status" value="1"/>
</dbReference>
<comment type="caution">
    <text evidence="10">The sequence shown here is derived from an EMBL/GenBank/DDBJ whole genome shotgun (WGS) entry which is preliminary data.</text>
</comment>
<name>A0A8H6RKC2_9PEZI</name>
<evidence type="ECO:0000256" key="1">
    <source>
        <dbReference type="ARBA" id="ARBA00004141"/>
    </source>
</evidence>
<organism evidence="10 11">
    <name type="scientific">Pseudocercospora fuligena</name>
    <dbReference type="NCBI Taxonomy" id="685502"/>
    <lineage>
        <taxon>Eukaryota</taxon>
        <taxon>Fungi</taxon>
        <taxon>Dikarya</taxon>
        <taxon>Ascomycota</taxon>
        <taxon>Pezizomycotina</taxon>
        <taxon>Dothideomycetes</taxon>
        <taxon>Dothideomycetidae</taxon>
        <taxon>Mycosphaerellales</taxon>
        <taxon>Mycosphaerellaceae</taxon>
        <taxon>Pseudocercospora</taxon>
    </lineage>
</organism>
<dbReference type="AlphaFoldDB" id="A0A8H6RKC2"/>
<keyword evidence="11" id="KW-1185">Reference proteome</keyword>
<evidence type="ECO:0000259" key="9">
    <source>
        <dbReference type="Pfam" id="PF00324"/>
    </source>
</evidence>
<feature type="transmembrane region" description="Helical" evidence="8">
    <location>
        <begin position="130"/>
        <end position="153"/>
    </location>
</feature>
<feature type="transmembrane region" description="Helical" evidence="8">
    <location>
        <begin position="159"/>
        <end position="179"/>
    </location>
</feature>
<protein>
    <submittedName>
        <fullName evidence="10">Dicarboxylic amino acid permease</fullName>
    </submittedName>
</protein>
<keyword evidence="4" id="KW-0029">Amino-acid transport</keyword>
<feature type="transmembrane region" description="Helical" evidence="8">
    <location>
        <begin position="484"/>
        <end position="501"/>
    </location>
</feature>
<feature type="transmembrane region" description="Helical" evidence="8">
    <location>
        <begin position="378"/>
        <end position="397"/>
    </location>
</feature>
<dbReference type="EMBL" id="JABCIY010000096">
    <property type="protein sequence ID" value="KAF7193059.1"/>
    <property type="molecule type" value="Genomic_DNA"/>
</dbReference>
<feature type="transmembrane region" description="Helical" evidence="8">
    <location>
        <begin position="240"/>
        <end position="259"/>
    </location>
</feature>
<feature type="transmembrane region" description="Helical" evidence="8">
    <location>
        <begin position="191"/>
        <end position="210"/>
    </location>
</feature>
<reference evidence="10" key="1">
    <citation type="submission" date="2020-04" db="EMBL/GenBank/DDBJ databases">
        <title>Draft genome resource of the tomato pathogen Pseudocercospora fuligena.</title>
        <authorList>
            <person name="Zaccaron A."/>
        </authorList>
    </citation>
    <scope>NUCLEOTIDE SEQUENCE</scope>
    <source>
        <strain evidence="10">PF001</strain>
    </source>
</reference>
<comment type="subcellular location">
    <subcellularLocation>
        <location evidence="1">Membrane</location>
        <topology evidence="1">Multi-pass membrane protein</topology>
    </subcellularLocation>
</comment>
<dbReference type="PANTHER" id="PTHR43341">
    <property type="entry name" value="AMINO ACID PERMEASE"/>
    <property type="match status" value="1"/>
</dbReference>
<keyword evidence="5 8" id="KW-1133">Transmembrane helix</keyword>
<evidence type="ECO:0000256" key="5">
    <source>
        <dbReference type="ARBA" id="ARBA00022989"/>
    </source>
</evidence>
<keyword evidence="6 8" id="KW-0472">Membrane</keyword>
<proteinExistence type="predicted"/>
<dbReference type="PANTHER" id="PTHR43341:SF18">
    <property type="entry name" value="AMINO ACID PERMEASE_ SLC12A DOMAIN-CONTAINING PROTEIN"/>
    <property type="match status" value="1"/>
</dbReference>
<dbReference type="InterPro" id="IPR004841">
    <property type="entry name" value="AA-permease/SLC12A_dom"/>
</dbReference>
<dbReference type="Proteomes" id="UP000660729">
    <property type="component" value="Unassembled WGS sequence"/>
</dbReference>
<evidence type="ECO:0000256" key="4">
    <source>
        <dbReference type="ARBA" id="ARBA00022970"/>
    </source>
</evidence>
<evidence type="ECO:0000313" key="11">
    <source>
        <dbReference type="Proteomes" id="UP000660729"/>
    </source>
</evidence>
<dbReference type="InterPro" id="IPR050524">
    <property type="entry name" value="APC_YAT"/>
</dbReference>
<dbReference type="PIRSF" id="PIRSF006060">
    <property type="entry name" value="AA_transporter"/>
    <property type="match status" value="1"/>
</dbReference>
<evidence type="ECO:0000256" key="3">
    <source>
        <dbReference type="ARBA" id="ARBA00022692"/>
    </source>
</evidence>
<dbReference type="GO" id="GO:0015171">
    <property type="term" value="F:amino acid transmembrane transporter activity"/>
    <property type="evidence" value="ECO:0007669"/>
    <property type="project" value="TreeGrafter"/>
</dbReference>
<keyword evidence="3 8" id="KW-0812">Transmembrane</keyword>
<dbReference type="OrthoDB" id="3900342at2759"/>
<dbReference type="GO" id="GO:0016020">
    <property type="term" value="C:membrane"/>
    <property type="evidence" value="ECO:0007669"/>
    <property type="project" value="UniProtKB-SubCell"/>
</dbReference>
<keyword evidence="2" id="KW-0813">Transport</keyword>
<feature type="transmembrane region" description="Helical" evidence="8">
    <location>
        <begin position="412"/>
        <end position="432"/>
    </location>
</feature>
<dbReference type="FunFam" id="1.20.1740.10:FF:000006">
    <property type="entry name" value="General amino acid permease"/>
    <property type="match status" value="1"/>
</dbReference>
<feature type="transmembrane region" description="Helical" evidence="8">
    <location>
        <begin position="52"/>
        <end position="71"/>
    </location>
</feature>